<evidence type="ECO:0000313" key="2">
    <source>
        <dbReference type="Proteomes" id="UP000078397"/>
    </source>
</evidence>
<dbReference type="EMBL" id="LSBJ02000021">
    <property type="protein sequence ID" value="OAQ57292.1"/>
    <property type="molecule type" value="Genomic_DNA"/>
</dbReference>
<organism evidence="1 2">
    <name type="scientific">Pochonia chlamydosporia 170</name>
    <dbReference type="NCBI Taxonomy" id="1380566"/>
    <lineage>
        <taxon>Eukaryota</taxon>
        <taxon>Fungi</taxon>
        <taxon>Dikarya</taxon>
        <taxon>Ascomycota</taxon>
        <taxon>Pezizomycotina</taxon>
        <taxon>Sordariomycetes</taxon>
        <taxon>Hypocreomycetidae</taxon>
        <taxon>Hypocreales</taxon>
        <taxon>Clavicipitaceae</taxon>
        <taxon>Pochonia</taxon>
    </lineage>
</organism>
<reference evidence="1 2" key="1">
    <citation type="journal article" date="2016" name="PLoS Pathog.">
        <title>Biosynthesis of antibiotic leucinostatins in bio-control fungus Purpureocillium lilacinum and their inhibition on phytophthora revealed by genome mining.</title>
        <authorList>
            <person name="Wang G."/>
            <person name="Liu Z."/>
            <person name="Lin R."/>
            <person name="Li E."/>
            <person name="Mao Z."/>
            <person name="Ling J."/>
            <person name="Yang Y."/>
            <person name="Yin W.B."/>
            <person name="Xie B."/>
        </authorList>
    </citation>
    <scope>NUCLEOTIDE SEQUENCE [LARGE SCALE GENOMIC DNA]</scope>
    <source>
        <strain evidence="1">170</strain>
    </source>
</reference>
<dbReference type="OrthoDB" id="5153349at2759"/>
<dbReference type="RefSeq" id="XP_018135648.1">
    <property type="nucleotide sequence ID" value="XM_018294961.1"/>
</dbReference>
<dbReference type="AlphaFoldDB" id="A0A179EVV3"/>
<keyword evidence="2" id="KW-1185">Reference proteome</keyword>
<gene>
    <name evidence="1" type="ORF">VFPPC_17221</name>
</gene>
<accession>A0A179EVV3</accession>
<dbReference type="KEGG" id="pchm:VFPPC_17221"/>
<sequence length="128" mass="14409">MTSSLLNPTIKGCQTVHILAYMPHDQQPWKSRIDWMQSTLEGGFASRKTMYGRSSVFGLLNPALLEEELQPDKLSESCLPMRSASHGMRNRGPVASPSRMTLELRPHCYVDVAQKCGLEWRRNFSAVG</sequence>
<dbReference type="Proteomes" id="UP000078397">
    <property type="component" value="Unassembled WGS sequence"/>
</dbReference>
<dbReference type="GeneID" id="28858955"/>
<proteinExistence type="predicted"/>
<evidence type="ECO:0000313" key="1">
    <source>
        <dbReference type="EMBL" id="OAQ57292.1"/>
    </source>
</evidence>
<protein>
    <submittedName>
        <fullName evidence="1">Uncharacterized protein</fullName>
    </submittedName>
</protein>
<comment type="caution">
    <text evidence="1">The sequence shown here is derived from an EMBL/GenBank/DDBJ whole genome shotgun (WGS) entry which is preliminary data.</text>
</comment>
<name>A0A179EVV3_METCM</name>